<dbReference type="PANTHER" id="PTHR46967:SF2">
    <property type="entry name" value="SUSHI, VON WILLEBRAND FACTOR TYPE A, EGF AND PENTRAXIN DOMAIN-CONTAINING PROTEIN 1-LIKE"/>
    <property type="match status" value="1"/>
</dbReference>
<dbReference type="Gene3D" id="2.10.220.10">
    <property type="entry name" value="Hormone Receptor, Insulin-like Growth Factor Receptor 1, Chain A, domain 2"/>
    <property type="match status" value="1"/>
</dbReference>
<sequence>MTFKDGSTGTGGGMFIGSSALVSIQTCKFVSCYANGDGGGAIYARATVNIYTTTFADNSAACGGVGNDIATFSGGDVTIHSTCPAGKYLADKARDALLHDSISDCQMCGTGTKLEDDGDTAGLHDSADDYVQCGPGYYSNEEETLMTSCQECPDGQVSPAGASACSSCPAGYDCSEGETAACDAGTYSNGNTQALHPDSPCRPCEKGYSCPGGTDHSPCHQGSHQPDTSQSTCLSCPAEKYQEDPGQDACVDCPAGYFCPERTVNPIACGSAALFCELSSAVVQSADEGYYTTPQDSESTKREGQSMCEVGFACTGGIKTACDGNGQYADELDLSACKTAPAGAKPTSDRHGVESCPAGKFSTGGEDECSECGSDKTSNAGAAGCRTCATCGTGKYKISDCSPGTETQCSDCPKNTFTISGASDINGCEDCANGGHSQPGSGYCENCLTGTYFDEDDNECKACPQGKFSDTGANTVEICKPCDDGFISDNPFGAGFCSPCPAGFFANPAQTACLPSSPGTISGIAAKNCDACEKGKFAIGFNNTGCKFCDDKDILKGSTTANTSSTSASSCVCEQTDFESDSTGTCEAVSKGVKSSVGGMNVETLDLEPGFWRTSSSSTKVLPCLNPKHSKGGADTADLCADGHTGPLCAVQRDLRFVPLHDIPNTPVSQHSDLLHLRVQRV</sequence>
<keyword evidence="2" id="KW-1185">Reference proteome</keyword>
<dbReference type="AlphaFoldDB" id="A0A9W7FML4"/>
<dbReference type="EMBL" id="BRXX01000506">
    <property type="protein sequence ID" value="GMI14834.1"/>
    <property type="molecule type" value="Genomic_DNA"/>
</dbReference>
<evidence type="ECO:0000313" key="2">
    <source>
        <dbReference type="Proteomes" id="UP001165160"/>
    </source>
</evidence>
<name>A0A9W7FML4_9STRA</name>
<dbReference type="InterPro" id="IPR009030">
    <property type="entry name" value="Growth_fac_rcpt_cys_sf"/>
</dbReference>
<protein>
    <recommendedName>
        <fullName evidence="3">Tyrosine-protein kinase ephrin type A/B receptor-like domain-containing protein</fullName>
    </recommendedName>
</protein>
<organism evidence="1 2">
    <name type="scientific">Triparma verrucosa</name>
    <dbReference type="NCBI Taxonomy" id="1606542"/>
    <lineage>
        <taxon>Eukaryota</taxon>
        <taxon>Sar</taxon>
        <taxon>Stramenopiles</taxon>
        <taxon>Ochrophyta</taxon>
        <taxon>Bolidophyceae</taxon>
        <taxon>Parmales</taxon>
        <taxon>Triparmaceae</taxon>
        <taxon>Triparma</taxon>
    </lineage>
</organism>
<accession>A0A9W7FML4</accession>
<comment type="caution">
    <text evidence="1">The sequence shown here is derived from an EMBL/GenBank/DDBJ whole genome shotgun (WGS) entry which is preliminary data.</text>
</comment>
<dbReference type="SMART" id="SM01411">
    <property type="entry name" value="Ephrin_rec_like"/>
    <property type="match status" value="6"/>
</dbReference>
<proteinExistence type="predicted"/>
<dbReference type="Proteomes" id="UP001165160">
    <property type="component" value="Unassembled WGS sequence"/>
</dbReference>
<evidence type="ECO:0008006" key="3">
    <source>
        <dbReference type="Google" id="ProtNLM"/>
    </source>
</evidence>
<evidence type="ECO:0000313" key="1">
    <source>
        <dbReference type="EMBL" id="GMI14834.1"/>
    </source>
</evidence>
<gene>
    <name evidence="1" type="ORF">TrVE_jg9018</name>
</gene>
<dbReference type="Gene3D" id="2.10.50.10">
    <property type="entry name" value="Tumor Necrosis Factor Receptor, subunit A, domain 2"/>
    <property type="match status" value="2"/>
</dbReference>
<dbReference type="PANTHER" id="PTHR46967">
    <property type="entry name" value="INSULIN-LIKE GROWTH FACTOR BINDING PROTEIN,N-TERMINAL"/>
    <property type="match status" value="1"/>
</dbReference>
<reference evidence="2" key="1">
    <citation type="journal article" date="2023" name="Commun. Biol.">
        <title>Genome analysis of Parmales, the sister group of diatoms, reveals the evolutionary specialization of diatoms from phago-mixotrophs to photoautotrophs.</title>
        <authorList>
            <person name="Ban H."/>
            <person name="Sato S."/>
            <person name="Yoshikawa S."/>
            <person name="Yamada K."/>
            <person name="Nakamura Y."/>
            <person name="Ichinomiya M."/>
            <person name="Sato N."/>
            <person name="Blanc-Mathieu R."/>
            <person name="Endo H."/>
            <person name="Kuwata A."/>
            <person name="Ogata H."/>
        </authorList>
    </citation>
    <scope>NUCLEOTIDE SEQUENCE [LARGE SCALE GENOMIC DNA]</scope>
    <source>
        <strain evidence="2">NIES 3699</strain>
    </source>
</reference>
<dbReference type="SUPFAM" id="SSF57184">
    <property type="entry name" value="Growth factor receptor domain"/>
    <property type="match status" value="4"/>
</dbReference>